<evidence type="ECO:0000313" key="4">
    <source>
        <dbReference type="Proteomes" id="UP000249091"/>
    </source>
</evidence>
<dbReference type="Gene3D" id="3.30.160.270">
    <property type="match status" value="1"/>
</dbReference>
<keyword evidence="1" id="KW-0808">Transferase</keyword>
<accession>A0A2X4U8G2</accession>
<dbReference type="SMART" id="SM00917">
    <property type="entry name" value="LeuA_dimer"/>
    <property type="match status" value="1"/>
</dbReference>
<dbReference type="STRING" id="1219011.GCA_001895045_00482"/>
<feature type="domain" description="2-isopropylmalate synthase LeuA allosteric (dimerisation)" evidence="2">
    <location>
        <begin position="80"/>
        <end position="183"/>
    </location>
</feature>
<protein>
    <submittedName>
        <fullName evidence="3">2-isopropylmalate synthase</fullName>
    </submittedName>
</protein>
<dbReference type="InterPro" id="IPR036230">
    <property type="entry name" value="LeuA_allosteric_dom_sf"/>
</dbReference>
<dbReference type="AlphaFoldDB" id="A0A2X4U8G2"/>
<evidence type="ECO:0000313" key="3">
    <source>
        <dbReference type="EMBL" id="SQI29030.1"/>
    </source>
</evidence>
<dbReference type="SUPFAM" id="SSF110921">
    <property type="entry name" value="2-isopropylmalate synthase LeuA, allosteric (dimerisation) domain"/>
    <property type="match status" value="1"/>
</dbReference>
<gene>
    <name evidence="3" type="ORF">NCTC10994_00762</name>
</gene>
<reference evidence="3 4" key="1">
    <citation type="submission" date="2018-06" db="EMBL/GenBank/DDBJ databases">
        <authorList>
            <consortium name="Pathogen Informatics"/>
            <person name="Doyle S."/>
        </authorList>
    </citation>
    <scope>NUCLEOTIDE SEQUENCE [LARGE SCALE GENOMIC DNA]</scope>
    <source>
        <strain evidence="3 4">NCTC10994</strain>
    </source>
</reference>
<evidence type="ECO:0000256" key="1">
    <source>
        <dbReference type="ARBA" id="ARBA00022679"/>
    </source>
</evidence>
<evidence type="ECO:0000259" key="2">
    <source>
        <dbReference type="SMART" id="SM00917"/>
    </source>
</evidence>
<dbReference type="GO" id="GO:0003852">
    <property type="term" value="F:2-isopropylmalate synthase activity"/>
    <property type="evidence" value="ECO:0007669"/>
    <property type="project" value="InterPro"/>
</dbReference>
<dbReference type="EMBL" id="LS483468">
    <property type="protein sequence ID" value="SQI29030.1"/>
    <property type="molecule type" value="Genomic_DNA"/>
</dbReference>
<dbReference type="KEGG" id="rcr:NCTC10994_00762"/>
<proteinExistence type="predicted"/>
<dbReference type="InterPro" id="IPR013709">
    <property type="entry name" value="2-isopropylmalate_synth_dimer"/>
</dbReference>
<dbReference type="Proteomes" id="UP000249091">
    <property type="component" value="Chromosome 1"/>
</dbReference>
<dbReference type="RefSeq" id="WP_231922953.1">
    <property type="nucleotide sequence ID" value="NZ_JAFBBL010000001.1"/>
</dbReference>
<name>A0A2X4U8G2_9NOCA</name>
<dbReference type="GO" id="GO:0009098">
    <property type="term" value="P:L-leucine biosynthetic process"/>
    <property type="evidence" value="ECO:0007669"/>
    <property type="project" value="InterPro"/>
</dbReference>
<organism evidence="3 4">
    <name type="scientific">Rhodococcus coprophilus</name>
    <dbReference type="NCBI Taxonomy" id="38310"/>
    <lineage>
        <taxon>Bacteria</taxon>
        <taxon>Bacillati</taxon>
        <taxon>Actinomycetota</taxon>
        <taxon>Actinomycetes</taxon>
        <taxon>Mycobacteriales</taxon>
        <taxon>Nocardiaceae</taxon>
        <taxon>Rhodococcus</taxon>
    </lineage>
</organism>
<sequence length="198" mass="20988">MNAFTSLLSFGSDAPAFTSDSPRRATFRAPNACTNSAATRIDPFAARYGRSLPLPLRAEAAGLSWQEFVAVYADERGPLRLRDWSATTMPAGRAAFEATIAVGDTIHTAAALACGPVAAMTAMLHDLGFGLEIHSFHRHDLGDTHVTFLLCGSGEHRTWVMGAGESGEESTLRAMIAGINRIHTSAQGCAATSKSAHR</sequence>
<keyword evidence="4" id="KW-1185">Reference proteome</keyword>